<dbReference type="Proteomes" id="UP000587527">
    <property type="component" value="Unassembled WGS sequence"/>
</dbReference>
<dbReference type="InterPro" id="IPR027417">
    <property type="entry name" value="P-loop_NTPase"/>
</dbReference>
<name>A0A841BWV8_9ACTN</name>
<keyword evidence="3" id="KW-1185">Reference proteome</keyword>
<dbReference type="Gene3D" id="3.40.50.300">
    <property type="entry name" value="P-loop containing nucleotide triphosphate hydrolases"/>
    <property type="match status" value="1"/>
</dbReference>
<sequence>MTAESTNGDWDAALADLLTDDDTSATLVDSADLPSGGWQSRPAQRAPIIPPWLRSRAAFTDTMAWAAKYAAHTTGYHTVRTPLYLGKLALYTPVGVGRAVRGGWRWVLDREGHQLRLGAVHQNDPAEYRKLSMQRDSRVRFRAWLAGIGALVVSCAGGVGWASLTDGEQTLATIAGGFVAVVVFGLVGRPGDRPIAGTAIVSSQVARLDSDSIVHALSVLGLAAITARLAKNPQAIRFPAPIVRDGEGWRATIDLPGGATAEQVIERRLALASGLARPVGCVWPEAEPSVHPGRLILWVGDREMAATKPAPWPLVKAGAVDLFRPFPFGTDPRGRQVGVTLMFASAAIGAIPRMGKTFALRLMLLAAALDPRAELHPYDLKGTGDFGALQPVAHRYRSGDDDDDIAYALADMRDLQAELRRRAKVIRELPRELCPESKVTPELASLPAYRLHPVMVAVDECQRWFEHPEHGDELTAICEDLVRRGPALGITAVFATQRVDAKSLPTGISSNAVLRFCLKVMGHVANDMVLGTGSYKAGIQATMFARSDRGIGYLAGEGDDPQIVRTYYLDGPAAEQVVARARAAREAAGTVTGHALDPAASSERPRDEHRVLDDVLAVVPATEPKVWCETLAERLADHRPDAYAGWTGEQVTKALGRYGIKTVQVFRNGQNRRGIERTAIANAITQRDRFQGGKPVD</sequence>
<dbReference type="EMBL" id="JACHMN010000002">
    <property type="protein sequence ID" value="MBB5871978.1"/>
    <property type="molecule type" value="Genomic_DNA"/>
</dbReference>
<keyword evidence="1" id="KW-0812">Transmembrane</keyword>
<accession>A0A841BWV8</accession>
<feature type="transmembrane region" description="Helical" evidence="1">
    <location>
        <begin position="170"/>
        <end position="187"/>
    </location>
</feature>
<evidence type="ECO:0000313" key="3">
    <source>
        <dbReference type="Proteomes" id="UP000587527"/>
    </source>
</evidence>
<evidence type="ECO:0000313" key="2">
    <source>
        <dbReference type="EMBL" id="MBB5871978.1"/>
    </source>
</evidence>
<dbReference type="SUPFAM" id="SSF52540">
    <property type="entry name" value="P-loop containing nucleoside triphosphate hydrolases"/>
    <property type="match status" value="1"/>
</dbReference>
<feature type="transmembrane region" description="Helical" evidence="1">
    <location>
        <begin position="143"/>
        <end position="164"/>
    </location>
</feature>
<keyword evidence="1" id="KW-0472">Membrane</keyword>
<gene>
    <name evidence="2" type="ORF">F4553_005357</name>
</gene>
<protein>
    <submittedName>
        <fullName evidence="2">S-DNA-T family DNA segregation ATPase FtsK/SpoIIIE</fullName>
    </submittedName>
</protein>
<dbReference type="RefSeq" id="WP_184840391.1">
    <property type="nucleotide sequence ID" value="NZ_JACHMN010000002.1"/>
</dbReference>
<evidence type="ECO:0000256" key="1">
    <source>
        <dbReference type="SAM" id="Phobius"/>
    </source>
</evidence>
<dbReference type="AlphaFoldDB" id="A0A841BWV8"/>
<keyword evidence="1" id="KW-1133">Transmembrane helix</keyword>
<reference evidence="2 3" key="1">
    <citation type="submission" date="2020-08" db="EMBL/GenBank/DDBJ databases">
        <title>Sequencing the genomes of 1000 actinobacteria strains.</title>
        <authorList>
            <person name="Klenk H.-P."/>
        </authorList>
    </citation>
    <scope>NUCLEOTIDE SEQUENCE [LARGE SCALE GENOMIC DNA]</scope>
    <source>
        <strain evidence="2 3">DSM 45362</strain>
    </source>
</reference>
<organism evidence="2 3">
    <name type="scientific">Allocatelliglobosispora scoriae</name>
    <dbReference type="NCBI Taxonomy" id="643052"/>
    <lineage>
        <taxon>Bacteria</taxon>
        <taxon>Bacillati</taxon>
        <taxon>Actinomycetota</taxon>
        <taxon>Actinomycetes</taxon>
        <taxon>Micromonosporales</taxon>
        <taxon>Micromonosporaceae</taxon>
        <taxon>Allocatelliglobosispora</taxon>
    </lineage>
</organism>
<proteinExistence type="predicted"/>
<comment type="caution">
    <text evidence="2">The sequence shown here is derived from an EMBL/GenBank/DDBJ whole genome shotgun (WGS) entry which is preliminary data.</text>
</comment>